<evidence type="ECO:0000313" key="2">
    <source>
        <dbReference type="Proteomes" id="UP000007089"/>
    </source>
</evidence>
<keyword evidence="2" id="KW-1185">Reference proteome</keyword>
<reference evidence="1" key="1">
    <citation type="submission" date="2009-01" db="EMBL/GenBank/DDBJ databases">
        <title>Complete sequence of Anaeromyxobacter dehalogenans 2CP-1.</title>
        <authorList>
            <consortium name="US DOE Joint Genome Institute"/>
            <person name="Lucas S."/>
            <person name="Copeland A."/>
            <person name="Lapidus A."/>
            <person name="Glavina del Rio T."/>
            <person name="Dalin E."/>
            <person name="Tice H."/>
            <person name="Bruce D."/>
            <person name="Goodwin L."/>
            <person name="Pitluck S."/>
            <person name="Saunders E."/>
            <person name="Brettin T."/>
            <person name="Detter J.C."/>
            <person name="Han C."/>
            <person name="Larimer F."/>
            <person name="Land M."/>
            <person name="Hauser L."/>
            <person name="Kyrpides N."/>
            <person name="Ovchinnikova G."/>
            <person name="Beliaev A.S."/>
            <person name="Richardson P."/>
        </authorList>
    </citation>
    <scope>NUCLEOTIDE SEQUENCE</scope>
    <source>
        <strain evidence="1">2CP-1</strain>
    </source>
</reference>
<accession>B8J969</accession>
<proteinExistence type="predicted"/>
<organism evidence="1 2">
    <name type="scientific">Anaeromyxobacter dehalogenans (strain ATCC BAA-258 / DSM 21875 / 2CP-1)</name>
    <dbReference type="NCBI Taxonomy" id="455488"/>
    <lineage>
        <taxon>Bacteria</taxon>
        <taxon>Pseudomonadati</taxon>
        <taxon>Myxococcota</taxon>
        <taxon>Myxococcia</taxon>
        <taxon>Myxococcales</taxon>
        <taxon>Cystobacterineae</taxon>
        <taxon>Anaeromyxobacteraceae</taxon>
        <taxon>Anaeromyxobacter</taxon>
    </lineage>
</organism>
<dbReference type="RefSeq" id="WP_012633326.1">
    <property type="nucleotide sequence ID" value="NC_011891.1"/>
</dbReference>
<dbReference type="EMBL" id="CP001359">
    <property type="protein sequence ID" value="ACL65475.1"/>
    <property type="molecule type" value="Genomic_DNA"/>
</dbReference>
<protein>
    <submittedName>
        <fullName evidence="1">SNF2 superfamily protein</fullName>
    </submittedName>
</protein>
<evidence type="ECO:0000313" key="1">
    <source>
        <dbReference type="EMBL" id="ACL65475.1"/>
    </source>
</evidence>
<dbReference type="Proteomes" id="UP000007089">
    <property type="component" value="Chromosome"/>
</dbReference>
<sequence length="85" mass="8339">MAAFIAAPQYAGGVATGVPTGYVAVQVSDEAAAAHVAKGGRLATQAEIDAETARAAAAAAASAASKQRALDEFDARAAEARTHVG</sequence>
<gene>
    <name evidence="1" type="ordered locus">A2cp1_2135</name>
</gene>
<dbReference type="HOGENOM" id="CLU_2505527_0_0_7"/>
<dbReference type="AlphaFoldDB" id="B8J969"/>
<name>B8J969_ANAD2</name>
<dbReference type="KEGG" id="acp:A2cp1_2135"/>